<dbReference type="GO" id="GO:0006351">
    <property type="term" value="P:DNA-templated transcription"/>
    <property type="evidence" value="ECO:0007669"/>
    <property type="project" value="InterPro"/>
</dbReference>
<dbReference type="InterPro" id="IPR046347">
    <property type="entry name" value="bZIP_sf"/>
</dbReference>
<evidence type="ECO:0000259" key="8">
    <source>
        <dbReference type="Pfam" id="PF07716"/>
    </source>
</evidence>
<keyword evidence="3" id="KW-0805">Transcription regulation</keyword>
<feature type="domain" description="BZIP" evidence="8">
    <location>
        <begin position="366"/>
        <end position="407"/>
    </location>
</feature>
<reference evidence="10" key="1">
    <citation type="submission" date="2014-01" db="EMBL/GenBank/DDBJ databases">
        <title>The Genome Sequence of Anopheles melas CM1001059_A (V2).</title>
        <authorList>
            <consortium name="The Broad Institute Genomics Platform"/>
            <person name="Neafsey D.E."/>
            <person name="Besansky N."/>
            <person name="Howell P."/>
            <person name="Walton C."/>
            <person name="Young S.K."/>
            <person name="Zeng Q."/>
            <person name="Gargeya S."/>
            <person name="Fitzgerald M."/>
            <person name="Haas B."/>
            <person name="Abouelleil A."/>
            <person name="Allen A.W."/>
            <person name="Alvarado L."/>
            <person name="Arachchi H.M."/>
            <person name="Berlin A.M."/>
            <person name="Chapman S.B."/>
            <person name="Gainer-Dewar J."/>
            <person name="Goldberg J."/>
            <person name="Griggs A."/>
            <person name="Gujja S."/>
            <person name="Hansen M."/>
            <person name="Howarth C."/>
            <person name="Imamovic A."/>
            <person name="Ireland A."/>
            <person name="Larimer J."/>
            <person name="McCowan C."/>
            <person name="Murphy C."/>
            <person name="Pearson M."/>
            <person name="Poon T.W."/>
            <person name="Priest M."/>
            <person name="Roberts A."/>
            <person name="Saif S."/>
            <person name="Shea T."/>
            <person name="Sisk P."/>
            <person name="Sykes S."/>
            <person name="Wortman J."/>
            <person name="Nusbaum C."/>
            <person name="Birren B."/>
        </authorList>
    </citation>
    <scope>NUCLEOTIDE SEQUENCE [LARGE SCALE GENOMIC DNA]</scope>
    <source>
        <strain evidence="10">CM1001059</strain>
    </source>
</reference>
<evidence type="ECO:0000256" key="1">
    <source>
        <dbReference type="ARBA" id="ARBA00004123"/>
    </source>
</evidence>
<feature type="compositionally biased region" description="Low complexity" evidence="7">
    <location>
        <begin position="295"/>
        <end position="308"/>
    </location>
</feature>
<dbReference type="Pfam" id="PF07716">
    <property type="entry name" value="bZIP_2"/>
    <property type="match status" value="2"/>
</dbReference>
<evidence type="ECO:0000256" key="2">
    <source>
        <dbReference type="ARBA" id="ARBA00006951"/>
    </source>
</evidence>
<dbReference type="EnsemblMetazoa" id="AMEC017845-RA">
    <property type="protein sequence ID" value="AMEC017845-PA"/>
    <property type="gene ID" value="AMEC017845"/>
</dbReference>
<dbReference type="PANTHER" id="PTHR23334">
    <property type="entry name" value="CCAAT/ENHANCER BINDING PROTEIN"/>
    <property type="match status" value="1"/>
</dbReference>
<keyword evidence="6" id="KW-0539">Nucleus</keyword>
<evidence type="ECO:0000313" key="9">
    <source>
        <dbReference type="EnsemblMetazoa" id="AMEC017845-PA"/>
    </source>
</evidence>
<accession>A0A182UCD2</accession>
<evidence type="ECO:0000256" key="3">
    <source>
        <dbReference type="ARBA" id="ARBA00023015"/>
    </source>
</evidence>
<keyword evidence="4" id="KW-0238">DNA-binding</keyword>
<dbReference type="GO" id="GO:0000981">
    <property type="term" value="F:DNA-binding transcription factor activity, RNA polymerase II-specific"/>
    <property type="evidence" value="ECO:0007669"/>
    <property type="project" value="TreeGrafter"/>
</dbReference>
<dbReference type="GO" id="GO:0000978">
    <property type="term" value="F:RNA polymerase II cis-regulatory region sequence-specific DNA binding"/>
    <property type="evidence" value="ECO:0007669"/>
    <property type="project" value="TreeGrafter"/>
</dbReference>
<comment type="similarity">
    <text evidence="2">Belongs to the bZIP family. C/EBP subfamily.</text>
</comment>
<feature type="region of interest" description="Disordered" evidence="7">
    <location>
        <begin position="278"/>
        <end position="324"/>
    </location>
</feature>
<dbReference type="AlphaFoldDB" id="A0A182UCD2"/>
<sequence length="437" mass="48217">MASKDSNKSSPTRVPNIDDTVSKLYTGLSALQQQSKSFQKQDIEQLLKAALGCAENTQKYTASSDTSCFLHSDDSNDSSRLLIASESDHSDTQSNHSEQSESSGATITSTTSTHNDSRAVTVMKKLHPSRPLSRWHSLVAANNEEIPIVYHKSMARQFPVKDRTPEQMEMRRRNTEAARVSRAKSKMAEVMMEKEASELGAANTSIKEMIASQLAYANELCKLLDMPKQQSKSFQKRDIEQLLKAALGCADALSTQKYTPSSDTSCFLHSDDSSRLLIASGSDHSDTQSNHSEQSESSGATFSSSTSTLNDSRPVPTMKKLHPSRPLGRWHALVAVNNEEIPIAYHKSMARQFPAKDCTPEQMEARLRNNDASRVSRAKSKMAEVMMEKEATELDTANTSIKEMVASQLAYANELCKLLDMPSVQLSTFKRMGVSSS</sequence>
<dbReference type="PANTHER" id="PTHR23334:SF69">
    <property type="entry name" value="CCAAT_ENHANCER-BINDING PROTEIN GAMMA"/>
    <property type="match status" value="1"/>
</dbReference>
<evidence type="ECO:0000256" key="6">
    <source>
        <dbReference type="ARBA" id="ARBA00023242"/>
    </source>
</evidence>
<evidence type="ECO:0000256" key="4">
    <source>
        <dbReference type="ARBA" id="ARBA00023125"/>
    </source>
</evidence>
<dbReference type="SUPFAM" id="SSF57959">
    <property type="entry name" value="Leucine zipper domain"/>
    <property type="match status" value="2"/>
</dbReference>
<dbReference type="InterPro" id="IPR004827">
    <property type="entry name" value="bZIP"/>
</dbReference>
<evidence type="ECO:0000313" key="10">
    <source>
        <dbReference type="Proteomes" id="UP000075902"/>
    </source>
</evidence>
<dbReference type="InterPro" id="IPR031106">
    <property type="entry name" value="C/EBP"/>
</dbReference>
<evidence type="ECO:0000256" key="7">
    <source>
        <dbReference type="SAM" id="MobiDB-lite"/>
    </source>
</evidence>
<keyword evidence="5" id="KW-0804">Transcription</keyword>
<feature type="compositionally biased region" description="Low complexity" evidence="7">
    <location>
        <begin position="100"/>
        <end position="113"/>
    </location>
</feature>
<dbReference type="Proteomes" id="UP000075902">
    <property type="component" value="Unassembled WGS sequence"/>
</dbReference>
<protein>
    <recommendedName>
        <fullName evidence="8">BZIP domain-containing protein</fullName>
    </recommendedName>
</protein>
<dbReference type="STRING" id="34690.A0A182UCD2"/>
<organism evidence="9 10">
    <name type="scientific">Anopheles melas</name>
    <dbReference type="NCBI Taxonomy" id="34690"/>
    <lineage>
        <taxon>Eukaryota</taxon>
        <taxon>Metazoa</taxon>
        <taxon>Ecdysozoa</taxon>
        <taxon>Arthropoda</taxon>
        <taxon>Hexapoda</taxon>
        <taxon>Insecta</taxon>
        <taxon>Pterygota</taxon>
        <taxon>Neoptera</taxon>
        <taxon>Endopterygota</taxon>
        <taxon>Diptera</taxon>
        <taxon>Nematocera</taxon>
        <taxon>Culicoidea</taxon>
        <taxon>Culicidae</taxon>
        <taxon>Anophelinae</taxon>
        <taxon>Anopheles</taxon>
    </lineage>
</organism>
<name>A0A182UCD2_9DIPT</name>
<dbReference type="Gene3D" id="1.20.5.170">
    <property type="match status" value="2"/>
</dbReference>
<reference evidence="9" key="2">
    <citation type="submission" date="2020-05" db="UniProtKB">
        <authorList>
            <consortium name="EnsemblMetazoa"/>
        </authorList>
    </citation>
    <scope>IDENTIFICATION</scope>
    <source>
        <strain evidence="9">CM1001059</strain>
    </source>
</reference>
<dbReference type="GO" id="GO:0005634">
    <property type="term" value="C:nucleus"/>
    <property type="evidence" value="ECO:0007669"/>
    <property type="project" value="UniProtKB-SubCell"/>
</dbReference>
<proteinExistence type="inferred from homology"/>
<evidence type="ECO:0000256" key="5">
    <source>
        <dbReference type="ARBA" id="ARBA00023163"/>
    </source>
</evidence>
<keyword evidence="10" id="KW-1185">Reference proteome</keyword>
<dbReference type="VEuPathDB" id="VectorBase:AMEC017845"/>
<feature type="domain" description="BZIP" evidence="8">
    <location>
        <begin position="166"/>
        <end position="211"/>
    </location>
</feature>
<feature type="region of interest" description="Disordered" evidence="7">
    <location>
        <begin position="86"/>
        <end position="118"/>
    </location>
</feature>
<comment type="subcellular location">
    <subcellularLocation>
        <location evidence="1">Nucleus</location>
    </subcellularLocation>
</comment>